<accession>A0A918LWZ4</accession>
<gene>
    <name evidence="2" type="ORF">GCM10014713_68500</name>
</gene>
<name>A0A918LWZ4_9ACTN</name>
<sequence>MRDLTPADPAMTTDVAPLIRTLRPDLGAAEFTEFAVESHGQGLVFTAVYDPAGACVGVATHRVMATSRGRILFVDDLVTPVSARSAGIGGRIIASLRERGRRAGCVRIELDTGTANHGAQRFYHAQRMRIGALHFALDLTNPGA</sequence>
<proteinExistence type="predicted"/>
<evidence type="ECO:0000259" key="1">
    <source>
        <dbReference type="PROSITE" id="PS51186"/>
    </source>
</evidence>
<feature type="domain" description="N-acetyltransferase" evidence="1">
    <location>
        <begin position="1"/>
        <end position="144"/>
    </location>
</feature>
<dbReference type="Pfam" id="PF00583">
    <property type="entry name" value="Acetyltransf_1"/>
    <property type="match status" value="1"/>
</dbReference>
<keyword evidence="3" id="KW-1185">Reference proteome</keyword>
<dbReference type="InterPro" id="IPR000182">
    <property type="entry name" value="GNAT_dom"/>
</dbReference>
<dbReference type="Gene3D" id="3.40.630.30">
    <property type="match status" value="1"/>
</dbReference>
<dbReference type="EMBL" id="BMQQ01000055">
    <property type="protein sequence ID" value="GGT66068.1"/>
    <property type="molecule type" value="Genomic_DNA"/>
</dbReference>
<dbReference type="SUPFAM" id="SSF55729">
    <property type="entry name" value="Acyl-CoA N-acyltransferases (Nat)"/>
    <property type="match status" value="1"/>
</dbReference>
<evidence type="ECO:0000313" key="3">
    <source>
        <dbReference type="Proteomes" id="UP000619486"/>
    </source>
</evidence>
<reference evidence="2" key="1">
    <citation type="journal article" date="2014" name="Int. J. Syst. Evol. Microbiol.">
        <title>Complete genome sequence of Corynebacterium casei LMG S-19264T (=DSM 44701T), isolated from a smear-ripened cheese.</title>
        <authorList>
            <consortium name="US DOE Joint Genome Institute (JGI-PGF)"/>
            <person name="Walter F."/>
            <person name="Albersmeier A."/>
            <person name="Kalinowski J."/>
            <person name="Ruckert C."/>
        </authorList>
    </citation>
    <scope>NUCLEOTIDE SEQUENCE</scope>
    <source>
        <strain evidence="2">JCM 3172</strain>
    </source>
</reference>
<protein>
    <submittedName>
        <fullName evidence="2">N-acetyltransferase GCN5</fullName>
    </submittedName>
</protein>
<dbReference type="Proteomes" id="UP000619486">
    <property type="component" value="Unassembled WGS sequence"/>
</dbReference>
<comment type="caution">
    <text evidence="2">The sequence shown here is derived from an EMBL/GenBank/DDBJ whole genome shotgun (WGS) entry which is preliminary data.</text>
</comment>
<dbReference type="InterPro" id="IPR016181">
    <property type="entry name" value="Acyl_CoA_acyltransferase"/>
</dbReference>
<dbReference type="GO" id="GO:0016747">
    <property type="term" value="F:acyltransferase activity, transferring groups other than amino-acyl groups"/>
    <property type="evidence" value="ECO:0007669"/>
    <property type="project" value="InterPro"/>
</dbReference>
<dbReference type="AlphaFoldDB" id="A0A918LWZ4"/>
<dbReference type="PROSITE" id="PS51186">
    <property type="entry name" value="GNAT"/>
    <property type="match status" value="1"/>
</dbReference>
<organism evidence="2 3">
    <name type="scientific">Streptomyces purpureus</name>
    <dbReference type="NCBI Taxonomy" id="1951"/>
    <lineage>
        <taxon>Bacteria</taxon>
        <taxon>Bacillati</taxon>
        <taxon>Actinomycetota</taxon>
        <taxon>Actinomycetes</taxon>
        <taxon>Kitasatosporales</taxon>
        <taxon>Streptomycetaceae</taxon>
        <taxon>Streptomyces</taxon>
    </lineage>
</organism>
<evidence type="ECO:0000313" key="2">
    <source>
        <dbReference type="EMBL" id="GGT66068.1"/>
    </source>
</evidence>
<reference evidence="2" key="2">
    <citation type="submission" date="2020-09" db="EMBL/GenBank/DDBJ databases">
        <authorList>
            <person name="Sun Q."/>
            <person name="Ohkuma M."/>
        </authorList>
    </citation>
    <scope>NUCLEOTIDE SEQUENCE</scope>
    <source>
        <strain evidence="2">JCM 3172</strain>
    </source>
</reference>